<accession>A0A1L7RLB1</accession>
<feature type="region of interest" description="Disordered" evidence="1">
    <location>
        <begin position="42"/>
        <end position="71"/>
    </location>
</feature>
<proteinExistence type="predicted"/>
<protein>
    <recommendedName>
        <fullName evidence="4">Lipoprotein</fullName>
    </recommendedName>
</protein>
<dbReference type="EMBL" id="LK995526">
    <property type="protein sequence ID" value="CED91929.1"/>
    <property type="molecule type" value="Genomic_DNA"/>
</dbReference>
<reference evidence="3" key="1">
    <citation type="submission" date="2014-07" db="EMBL/GenBank/DDBJ databases">
        <authorList>
            <person name="Zhang J.E."/>
            <person name="Yang H."/>
            <person name="Guo J."/>
            <person name="Deng Z."/>
            <person name="Luo H."/>
            <person name="Luo M."/>
            <person name="Zhao B."/>
        </authorList>
    </citation>
    <scope>NUCLEOTIDE SEQUENCE</scope>
    <source>
        <strain evidence="3">AM4</strain>
    </source>
</reference>
<gene>
    <name evidence="3" type="ORF">AAM4_2097</name>
</gene>
<evidence type="ECO:0000256" key="2">
    <source>
        <dbReference type="SAM" id="SignalP"/>
    </source>
</evidence>
<evidence type="ECO:0008006" key="4">
    <source>
        <dbReference type="Google" id="ProtNLM"/>
    </source>
</evidence>
<evidence type="ECO:0000256" key="1">
    <source>
        <dbReference type="SAM" id="MobiDB-lite"/>
    </source>
</evidence>
<dbReference type="AlphaFoldDB" id="A0A1L7RLB1"/>
<organism evidence="3">
    <name type="scientific">Actinomyces succiniciruminis</name>
    <dbReference type="NCBI Taxonomy" id="1522002"/>
    <lineage>
        <taxon>Bacteria</taxon>
        <taxon>Bacillati</taxon>
        <taxon>Actinomycetota</taxon>
        <taxon>Actinomycetes</taxon>
        <taxon>Actinomycetales</taxon>
        <taxon>Actinomycetaceae</taxon>
        <taxon>Actinomyces</taxon>
    </lineage>
</organism>
<evidence type="ECO:0000313" key="3">
    <source>
        <dbReference type="EMBL" id="CED91929.1"/>
    </source>
</evidence>
<name>A0A1L7RLB1_9ACTO</name>
<feature type="chain" id="PRO_5039584415" description="Lipoprotein" evidence="2">
    <location>
        <begin position="39"/>
        <end position="518"/>
    </location>
</feature>
<feature type="signal peptide" evidence="2">
    <location>
        <begin position="1"/>
        <end position="38"/>
    </location>
</feature>
<sequence length="518" mass="55977">MKVKHLMTESSPTSFSLTRRSAVAAIGAALLLPLAACAGGNDAQGKSPASTLPTPEPPTGAQDPLGSLAGAPSLSDEQYETVVEGVSAWVTRIWPLMGQVWPGGDYTRHRIVAMQVDEQLKATRAWVISTEGHRELKADEYASIEVPTSYGKIAFEDQPSITLNLGQAASAGAGGKEDGGAAVGMNSTPSVSATGASDPAADRTDPATYAFALMTHELVHFYYQGEINVTASSSRDTPYPYQAQPRTLRRMMLHRLRQAATDADKRSEHLGHARYWMDTWKSEFAGEAEDIHQYDIVEGTARYVEYMALSIQENQSPEQLQTRQAALLKEEPLDVSVDVESYAFGFITGVLLDTVKPDWKNGFYTSGKTLTEMLLEDVAPVPEEVDPEVGGQVDEAIKEADQYVAPDIKKIDDAEADTSVAYLHLPKLDEIGYGGSFVYKDKVVLTTTILVLNGEGQNLQVLGVLTFTGADKESLNIPLINAPHSYADGVLTVTGDEITGTIKAEKTTENGREVFVAK</sequence>
<keyword evidence="2" id="KW-0732">Signal</keyword>
<feature type="region of interest" description="Disordered" evidence="1">
    <location>
        <begin position="170"/>
        <end position="201"/>
    </location>
</feature>
<feature type="compositionally biased region" description="Polar residues" evidence="1">
    <location>
        <begin position="185"/>
        <end position="195"/>
    </location>
</feature>